<dbReference type="AlphaFoldDB" id="A0A0F9ZKP0"/>
<feature type="domain" description="Recombinase" evidence="3">
    <location>
        <begin position="172"/>
        <end position="287"/>
    </location>
</feature>
<proteinExistence type="predicted"/>
<reference evidence="4 5" key="1">
    <citation type="journal article" date="2015" name="Nature">
        <title>rRNA introns, odd ribosomes, and small enigmatic genomes across a large radiation of phyla.</title>
        <authorList>
            <person name="Brown C.T."/>
            <person name="Hug L.A."/>
            <person name="Thomas B.C."/>
            <person name="Sharon I."/>
            <person name="Castelle C.J."/>
            <person name="Singh A."/>
            <person name="Wilkins M.J."/>
            <person name="Williams K.H."/>
            <person name="Banfield J.F."/>
        </authorList>
    </citation>
    <scope>NUCLEOTIDE SEQUENCE [LARGE SCALE GENOMIC DNA]</scope>
</reference>
<dbReference type="InterPro" id="IPR050639">
    <property type="entry name" value="SSR_resolvase"/>
</dbReference>
<dbReference type="SMART" id="SM00857">
    <property type="entry name" value="Resolvase"/>
    <property type="match status" value="1"/>
</dbReference>
<sequence>MQSTDEEKEKLKAICPKCVGYGRISTSSQKEEGFSIDVQQTKIYEKVRELKGELIGIYTDEAKTGTNLNRPGLTALLARCTKGDIDYLVVQDTSRLSRDTKDYLGVKALLKKERVEIVALSGMQSQGDDPYSQFLDEVIAAVNALHPRVSGYKARQTAIEKFKNGYYPSWAPLGYKNVKNEHPTGPYDKRIVVPDEDTSAFITESFKMYATRNFSIYDIRQYLHKKGVRGRKGRPLQYSVVHHMLRNTFYWGWMKHGGLEGDGKHVKLIDKPTFDLVQQVLTDKGDYSIRRRKHNFLLRGIVFCKECSRRFVAEYHYNSKYKSGGGKIGMYHCSQTGKRGKCHARSLSLTNLEDQVQLEVSKLAFKPEFVEAVNKNIEIVYQEGIDKMKDAKKAAENRRDAIEMNKERIQHDYTTSGKLSIDEYHMFNAKFDAEMLNVQKELADIEKIKTIDVAVVNEVIELTRNISQSYAKVDVDHKRAYLHFFFQKIWVKDRKIVEVEYTPAIEVLQETNLVILGAKWLESRSTNITMQLSHIYEAFSNFRLVAQIREEIEKVSSFQTVTAINHQNLASDVTCIIRC</sequence>
<evidence type="ECO:0000256" key="1">
    <source>
        <dbReference type="SAM" id="Coils"/>
    </source>
</evidence>
<comment type="caution">
    <text evidence="4">The sequence shown here is derived from an EMBL/GenBank/DDBJ whole genome shotgun (WGS) entry which is preliminary data.</text>
</comment>
<dbReference type="Pfam" id="PF13408">
    <property type="entry name" value="Zn_ribbon_recom"/>
    <property type="match status" value="1"/>
</dbReference>
<dbReference type="Proteomes" id="UP000034778">
    <property type="component" value="Unassembled WGS sequence"/>
</dbReference>
<evidence type="ECO:0008006" key="6">
    <source>
        <dbReference type="Google" id="ProtNLM"/>
    </source>
</evidence>
<dbReference type="InterPro" id="IPR025827">
    <property type="entry name" value="Zn_ribbon_recom_dom"/>
</dbReference>
<feature type="domain" description="Resolvase/invertase-type recombinase catalytic" evidence="2">
    <location>
        <begin position="17"/>
        <end position="165"/>
    </location>
</feature>
<accession>A0A0F9ZKP0</accession>
<dbReference type="GO" id="GO:0000150">
    <property type="term" value="F:DNA strand exchange activity"/>
    <property type="evidence" value="ECO:0007669"/>
    <property type="project" value="InterPro"/>
</dbReference>
<dbReference type="InterPro" id="IPR036162">
    <property type="entry name" value="Resolvase-like_N_sf"/>
</dbReference>
<gene>
    <name evidence="4" type="ORF">UR35_C0006G0018</name>
</gene>
<evidence type="ECO:0000313" key="4">
    <source>
        <dbReference type="EMBL" id="KKP44783.1"/>
    </source>
</evidence>
<dbReference type="InterPro" id="IPR011109">
    <property type="entry name" value="DNA_bind_recombinase_dom"/>
</dbReference>
<dbReference type="PANTHER" id="PTHR30461:SF23">
    <property type="entry name" value="DNA RECOMBINASE-RELATED"/>
    <property type="match status" value="1"/>
</dbReference>
<dbReference type="Gene3D" id="3.40.50.1390">
    <property type="entry name" value="Resolvase, N-terminal catalytic domain"/>
    <property type="match status" value="1"/>
</dbReference>
<evidence type="ECO:0000313" key="5">
    <source>
        <dbReference type="Proteomes" id="UP000034778"/>
    </source>
</evidence>
<name>A0A0F9ZKP0_9BACT</name>
<dbReference type="InterPro" id="IPR006119">
    <property type="entry name" value="Resolv_N"/>
</dbReference>
<dbReference type="Pfam" id="PF00239">
    <property type="entry name" value="Resolvase"/>
    <property type="match status" value="1"/>
</dbReference>
<dbReference type="PROSITE" id="PS51737">
    <property type="entry name" value="RECOMBINASE_DNA_BIND"/>
    <property type="match status" value="1"/>
</dbReference>
<keyword evidence="1" id="KW-0175">Coiled coil</keyword>
<dbReference type="PANTHER" id="PTHR30461">
    <property type="entry name" value="DNA-INVERTASE FROM LAMBDOID PROPHAGE"/>
    <property type="match status" value="1"/>
</dbReference>
<dbReference type="GO" id="GO:0003677">
    <property type="term" value="F:DNA binding"/>
    <property type="evidence" value="ECO:0007669"/>
    <property type="project" value="InterPro"/>
</dbReference>
<dbReference type="PROSITE" id="PS51736">
    <property type="entry name" value="RECOMBINASES_3"/>
    <property type="match status" value="1"/>
</dbReference>
<dbReference type="Gene3D" id="3.90.1750.20">
    <property type="entry name" value="Putative Large Serine Recombinase, Chain B, Domain 2"/>
    <property type="match status" value="1"/>
</dbReference>
<dbReference type="CDD" id="cd00338">
    <property type="entry name" value="Ser_Recombinase"/>
    <property type="match status" value="1"/>
</dbReference>
<dbReference type="InterPro" id="IPR038109">
    <property type="entry name" value="DNA_bind_recomb_sf"/>
</dbReference>
<evidence type="ECO:0000259" key="3">
    <source>
        <dbReference type="PROSITE" id="PS51737"/>
    </source>
</evidence>
<organism evidence="4 5">
    <name type="scientific">Candidatus Woesebacteria bacterium GW2011_GWB1_33_22</name>
    <dbReference type="NCBI Taxonomy" id="1618566"/>
    <lineage>
        <taxon>Bacteria</taxon>
        <taxon>Candidatus Woeseibacteriota</taxon>
    </lineage>
</organism>
<evidence type="ECO:0000259" key="2">
    <source>
        <dbReference type="PROSITE" id="PS51736"/>
    </source>
</evidence>
<dbReference type="EMBL" id="LBOW01000006">
    <property type="protein sequence ID" value="KKP44783.1"/>
    <property type="molecule type" value="Genomic_DNA"/>
</dbReference>
<feature type="coiled-coil region" evidence="1">
    <location>
        <begin position="385"/>
        <end position="412"/>
    </location>
</feature>
<dbReference type="Pfam" id="PF07508">
    <property type="entry name" value="Recombinase"/>
    <property type="match status" value="1"/>
</dbReference>
<protein>
    <recommendedName>
        <fullName evidence="6">Recombinase</fullName>
    </recommendedName>
</protein>
<dbReference type="SUPFAM" id="SSF53041">
    <property type="entry name" value="Resolvase-like"/>
    <property type="match status" value="1"/>
</dbReference>
<dbReference type="STRING" id="1618566.UR35_C0006G0018"/>